<evidence type="ECO:0000313" key="8">
    <source>
        <dbReference type="Proteomes" id="UP000597762"/>
    </source>
</evidence>
<dbReference type="AlphaFoldDB" id="A0A812D6M9"/>
<dbReference type="PANTHER" id="PTHR31835">
    <property type="entry name" value="URIDINE DIPHOSPHATE GLUCOSE PYROPHOSPHATASE"/>
    <property type="match status" value="1"/>
</dbReference>
<dbReference type="EMBL" id="CAHIKZ030002866">
    <property type="protein sequence ID" value="CAE1293125.1"/>
    <property type="molecule type" value="Genomic_DNA"/>
</dbReference>
<evidence type="ECO:0000313" key="7">
    <source>
        <dbReference type="EMBL" id="CAE1293125.1"/>
    </source>
</evidence>
<comment type="cofactor">
    <cofactor evidence="1">
        <name>Mg(2+)</name>
        <dbReference type="ChEBI" id="CHEBI:18420"/>
    </cofactor>
</comment>
<evidence type="ECO:0000256" key="2">
    <source>
        <dbReference type="ARBA" id="ARBA00022723"/>
    </source>
</evidence>
<dbReference type="InterPro" id="IPR055295">
    <property type="entry name" value="NUDT22/NUDT9-like"/>
</dbReference>
<dbReference type="GO" id="GO:0052751">
    <property type="term" value="F:GDP-mannose hydrolase activity"/>
    <property type="evidence" value="ECO:0007669"/>
    <property type="project" value="TreeGrafter"/>
</dbReference>
<protein>
    <submittedName>
        <fullName evidence="7">Uridine diphosphate glucose pyrophosphatase</fullName>
    </submittedName>
</protein>
<accession>A0A812D6M9</accession>
<dbReference type="Gene3D" id="3.90.79.10">
    <property type="entry name" value="Nucleoside Triphosphate Pyrophosphohydrolase"/>
    <property type="match status" value="1"/>
</dbReference>
<name>A0A812D6M9_ACAPH</name>
<dbReference type="InterPro" id="IPR015797">
    <property type="entry name" value="NUDIX_hydrolase-like_dom_sf"/>
</dbReference>
<proteinExistence type="predicted"/>
<evidence type="ECO:0000256" key="1">
    <source>
        <dbReference type="ARBA" id="ARBA00001946"/>
    </source>
</evidence>
<evidence type="ECO:0000256" key="3">
    <source>
        <dbReference type="ARBA" id="ARBA00022801"/>
    </source>
</evidence>
<organism evidence="7 8">
    <name type="scientific">Acanthosepion pharaonis</name>
    <name type="common">Pharaoh cuttlefish</name>
    <name type="synonym">Sepia pharaonis</name>
    <dbReference type="NCBI Taxonomy" id="158019"/>
    <lineage>
        <taxon>Eukaryota</taxon>
        <taxon>Metazoa</taxon>
        <taxon>Spiralia</taxon>
        <taxon>Lophotrochozoa</taxon>
        <taxon>Mollusca</taxon>
        <taxon>Cephalopoda</taxon>
        <taxon>Coleoidea</taxon>
        <taxon>Decapodiformes</taxon>
        <taxon>Sepiida</taxon>
        <taxon>Sepiina</taxon>
        <taxon>Sepiidae</taxon>
        <taxon>Acanthosepion</taxon>
    </lineage>
</organism>
<evidence type="ECO:0000256" key="4">
    <source>
        <dbReference type="ARBA" id="ARBA00022842"/>
    </source>
</evidence>
<evidence type="ECO:0000256" key="5">
    <source>
        <dbReference type="SAM" id="Phobius"/>
    </source>
</evidence>
<dbReference type="PANTHER" id="PTHR31835:SF1">
    <property type="entry name" value="URIDINE DIPHOSPHATE GLUCOSE PYROPHOSPHATASE NUDT22"/>
    <property type="match status" value="1"/>
</dbReference>
<gene>
    <name evidence="7" type="ORF">SPHA_49646</name>
</gene>
<dbReference type="PROSITE" id="PS51462">
    <property type="entry name" value="NUDIX"/>
    <property type="match status" value="1"/>
</dbReference>
<evidence type="ECO:0000259" key="6">
    <source>
        <dbReference type="PROSITE" id="PS51462"/>
    </source>
</evidence>
<dbReference type="CDD" id="cd02883">
    <property type="entry name" value="NUDIX_Hydrolase"/>
    <property type="match status" value="1"/>
</dbReference>
<keyword evidence="8" id="KW-1185">Reference proteome</keyword>
<feature type="transmembrane region" description="Helical" evidence="5">
    <location>
        <begin position="164"/>
        <end position="187"/>
    </location>
</feature>
<dbReference type="OrthoDB" id="242473at2759"/>
<keyword evidence="4" id="KW-0460">Magnesium</keyword>
<dbReference type="InterPro" id="IPR000086">
    <property type="entry name" value="NUDIX_hydrolase_dom"/>
</dbReference>
<reference evidence="7" key="1">
    <citation type="submission" date="2021-01" db="EMBL/GenBank/DDBJ databases">
        <authorList>
            <person name="Li R."/>
            <person name="Bekaert M."/>
        </authorList>
    </citation>
    <scope>NUCLEOTIDE SEQUENCE</scope>
    <source>
        <strain evidence="7">Farmed</strain>
    </source>
</reference>
<dbReference type="Proteomes" id="UP000597762">
    <property type="component" value="Unassembled WGS sequence"/>
</dbReference>
<keyword evidence="5" id="KW-1133">Transmembrane helix</keyword>
<keyword evidence="5" id="KW-0812">Transmembrane</keyword>
<sequence length="189" mass="21253">MTVDGRVVIIKRSQHCGEAAGLWDVPGGHPEPQELVGRISMEDIDVETLSNCDVIKEIYNSILREIQDEINIPQTVLSEPELMGIARNETSAGRPSLEFFIRCSLVSTEIITLYYKGNQCEADESTQIKLLSAYEVLELKEKNSKLWNYLAPSAKGCFTLFKNLYFLSLSLHLLITTSLLFIVLSFFSS</sequence>
<keyword evidence="2" id="KW-0479">Metal-binding</keyword>
<keyword evidence="3" id="KW-0378">Hydrolase</keyword>
<comment type="caution">
    <text evidence="7">The sequence shown here is derived from an EMBL/GenBank/DDBJ whole genome shotgun (WGS) entry which is preliminary data.</text>
</comment>
<feature type="domain" description="Nudix hydrolase" evidence="6">
    <location>
        <begin position="1"/>
        <end position="154"/>
    </location>
</feature>
<dbReference type="GO" id="GO:0046872">
    <property type="term" value="F:metal ion binding"/>
    <property type="evidence" value="ECO:0007669"/>
    <property type="project" value="UniProtKB-KW"/>
</dbReference>
<dbReference type="SUPFAM" id="SSF55811">
    <property type="entry name" value="Nudix"/>
    <property type="match status" value="1"/>
</dbReference>
<keyword evidence="5" id="KW-0472">Membrane</keyword>